<dbReference type="EMBL" id="LFYR01000658">
    <property type="protein sequence ID" value="KMZ71763.1"/>
    <property type="molecule type" value="Genomic_DNA"/>
</dbReference>
<protein>
    <recommendedName>
        <fullName evidence="3">Ubiquitin-like protease family profile domain-containing protein</fullName>
    </recommendedName>
</protein>
<gene>
    <name evidence="1" type="ORF">ZOSMA_175G00010</name>
</gene>
<dbReference type="Proteomes" id="UP000036987">
    <property type="component" value="Unassembled WGS sequence"/>
</dbReference>
<evidence type="ECO:0008006" key="3">
    <source>
        <dbReference type="Google" id="ProtNLM"/>
    </source>
</evidence>
<keyword evidence="2" id="KW-1185">Reference proteome</keyword>
<organism evidence="1 2">
    <name type="scientific">Zostera marina</name>
    <name type="common">Eelgrass</name>
    <dbReference type="NCBI Taxonomy" id="29655"/>
    <lineage>
        <taxon>Eukaryota</taxon>
        <taxon>Viridiplantae</taxon>
        <taxon>Streptophyta</taxon>
        <taxon>Embryophyta</taxon>
        <taxon>Tracheophyta</taxon>
        <taxon>Spermatophyta</taxon>
        <taxon>Magnoliopsida</taxon>
        <taxon>Liliopsida</taxon>
        <taxon>Zosteraceae</taxon>
        <taxon>Zostera</taxon>
    </lineage>
</organism>
<comment type="caution">
    <text evidence="1">The sequence shown here is derived from an EMBL/GenBank/DDBJ whole genome shotgun (WGS) entry which is preliminary data.</text>
</comment>
<accession>A0A0K9PRS2</accession>
<name>A0A0K9PRS2_ZOSMR</name>
<evidence type="ECO:0000313" key="2">
    <source>
        <dbReference type="Proteomes" id="UP000036987"/>
    </source>
</evidence>
<reference evidence="2" key="1">
    <citation type="journal article" date="2016" name="Nature">
        <title>The genome of the seagrass Zostera marina reveals angiosperm adaptation to the sea.</title>
        <authorList>
            <person name="Olsen J.L."/>
            <person name="Rouze P."/>
            <person name="Verhelst B."/>
            <person name="Lin Y.-C."/>
            <person name="Bayer T."/>
            <person name="Collen J."/>
            <person name="Dattolo E."/>
            <person name="De Paoli E."/>
            <person name="Dittami S."/>
            <person name="Maumus F."/>
            <person name="Michel G."/>
            <person name="Kersting A."/>
            <person name="Lauritano C."/>
            <person name="Lohaus R."/>
            <person name="Toepel M."/>
            <person name="Tonon T."/>
            <person name="Vanneste K."/>
            <person name="Amirebrahimi M."/>
            <person name="Brakel J."/>
            <person name="Bostroem C."/>
            <person name="Chovatia M."/>
            <person name="Grimwood J."/>
            <person name="Jenkins J.W."/>
            <person name="Jueterbock A."/>
            <person name="Mraz A."/>
            <person name="Stam W.T."/>
            <person name="Tice H."/>
            <person name="Bornberg-Bauer E."/>
            <person name="Green P.J."/>
            <person name="Pearson G.A."/>
            <person name="Procaccini G."/>
            <person name="Duarte C.M."/>
            <person name="Schmutz J."/>
            <person name="Reusch T.B.H."/>
            <person name="Van de Peer Y."/>
        </authorList>
    </citation>
    <scope>NUCLEOTIDE SEQUENCE [LARGE SCALE GENOMIC DNA]</scope>
    <source>
        <strain evidence="2">cv. Finnish</strain>
    </source>
</reference>
<sequence length="287" mass="34146">MDHHQSLIFRNLEIMLVPPERIGKENIKPHNAGPSKLKETKHLMLDQSYRSRRFVVDFDKTIAYLGQHVADVIHHKVYDSNFVNCCNAILARGMKAKGFNTSFMIILKSDIFDNTDIRCLTQGDPEKTESIRLKRFKNAIISSMKFSQKFLRFAFISIRTNDHWHFLMWYKDENLYIHFDSNHKVFAKQNLEAALQTIFWFNHFIKEILNIKEHQSYQLLRSIPQEKEATCNGGLYMIEALRFVAYGVMQHQKANTKDLLLEDLYPLHWTKNKYQRLEMKYFRHVLQ</sequence>
<proteinExistence type="predicted"/>
<dbReference type="AlphaFoldDB" id="A0A0K9PRS2"/>
<evidence type="ECO:0000313" key="1">
    <source>
        <dbReference type="EMBL" id="KMZ71763.1"/>
    </source>
</evidence>